<comment type="caution">
    <text evidence="2">The sequence shown here is derived from an EMBL/GenBank/DDBJ whole genome shotgun (WGS) entry which is preliminary data.</text>
</comment>
<evidence type="ECO:0000313" key="3">
    <source>
        <dbReference type="Proteomes" id="UP001630127"/>
    </source>
</evidence>
<evidence type="ECO:0000313" key="2">
    <source>
        <dbReference type="EMBL" id="KAL3513534.1"/>
    </source>
</evidence>
<proteinExistence type="predicted"/>
<dbReference type="AlphaFoldDB" id="A0ABD2Z480"/>
<reference evidence="2 3" key="1">
    <citation type="submission" date="2024-11" db="EMBL/GenBank/DDBJ databases">
        <title>A near-complete genome assembly of Cinchona calisaya.</title>
        <authorList>
            <person name="Lian D.C."/>
            <person name="Zhao X.W."/>
            <person name="Wei L."/>
        </authorList>
    </citation>
    <scope>NUCLEOTIDE SEQUENCE [LARGE SCALE GENOMIC DNA]</scope>
    <source>
        <tissue evidence="2">Nenye</tissue>
    </source>
</reference>
<protein>
    <submittedName>
        <fullName evidence="2">Uncharacterized protein</fullName>
    </submittedName>
</protein>
<sequence>MRVGDAIPRAVGEETEGLLGKGEKLVAGEKGWRGNGEGKELNSSSCNRGLGKERKETTEKDKAYNGSRVVGLGVANNGGR</sequence>
<feature type="compositionally biased region" description="Basic and acidic residues" evidence="1">
    <location>
        <begin position="29"/>
        <end position="40"/>
    </location>
</feature>
<accession>A0ABD2Z480</accession>
<dbReference type="Proteomes" id="UP001630127">
    <property type="component" value="Unassembled WGS sequence"/>
</dbReference>
<dbReference type="EMBL" id="JBJUIK010000011">
    <property type="protein sequence ID" value="KAL3513534.1"/>
    <property type="molecule type" value="Genomic_DNA"/>
</dbReference>
<organism evidence="2 3">
    <name type="scientific">Cinchona calisaya</name>
    <dbReference type="NCBI Taxonomy" id="153742"/>
    <lineage>
        <taxon>Eukaryota</taxon>
        <taxon>Viridiplantae</taxon>
        <taxon>Streptophyta</taxon>
        <taxon>Embryophyta</taxon>
        <taxon>Tracheophyta</taxon>
        <taxon>Spermatophyta</taxon>
        <taxon>Magnoliopsida</taxon>
        <taxon>eudicotyledons</taxon>
        <taxon>Gunneridae</taxon>
        <taxon>Pentapetalae</taxon>
        <taxon>asterids</taxon>
        <taxon>lamiids</taxon>
        <taxon>Gentianales</taxon>
        <taxon>Rubiaceae</taxon>
        <taxon>Cinchonoideae</taxon>
        <taxon>Cinchoneae</taxon>
        <taxon>Cinchona</taxon>
    </lineage>
</organism>
<name>A0ABD2Z480_9GENT</name>
<feature type="compositionally biased region" description="Basic and acidic residues" evidence="1">
    <location>
        <begin position="50"/>
        <end position="60"/>
    </location>
</feature>
<gene>
    <name evidence="2" type="ORF">ACH5RR_026251</name>
</gene>
<evidence type="ECO:0000256" key="1">
    <source>
        <dbReference type="SAM" id="MobiDB-lite"/>
    </source>
</evidence>
<feature type="region of interest" description="Disordered" evidence="1">
    <location>
        <begin position="29"/>
        <end position="60"/>
    </location>
</feature>
<keyword evidence="3" id="KW-1185">Reference proteome</keyword>